<organism evidence="1 2">
    <name type="scientific">Parelaphostrongylus tenuis</name>
    <name type="common">Meningeal worm</name>
    <dbReference type="NCBI Taxonomy" id="148309"/>
    <lineage>
        <taxon>Eukaryota</taxon>
        <taxon>Metazoa</taxon>
        <taxon>Ecdysozoa</taxon>
        <taxon>Nematoda</taxon>
        <taxon>Chromadorea</taxon>
        <taxon>Rhabditida</taxon>
        <taxon>Rhabditina</taxon>
        <taxon>Rhabditomorpha</taxon>
        <taxon>Strongyloidea</taxon>
        <taxon>Metastrongylidae</taxon>
        <taxon>Parelaphostrongylus</taxon>
    </lineage>
</organism>
<gene>
    <name evidence="1" type="ORF">KIN20_033516</name>
</gene>
<sequence>MAEQPREHSAPFTVPRADLTDFYDGFLSNGCNHFLSSSPDGHLDQTRFTYLI</sequence>
<reference evidence="1" key="1">
    <citation type="submission" date="2021-06" db="EMBL/GenBank/DDBJ databases">
        <title>Parelaphostrongylus tenuis whole genome reference sequence.</title>
        <authorList>
            <person name="Garwood T.J."/>
            <person name="Larsen P.A."/>
            <person name="Fountain-Jones N.M."/>
            <person name="Garbe J.R."/>
            <person name="Macchietto M.G."/>
            <person name="Kania S.A."/>
            <person name="Gerhold R.W."/>
            <person name="Richards J.E."/>
            <person name="Wolf T.M."/>
        </authorList>
    </citation>
    <scope>NUCLEOTIDE SEQUENCE</scope>
    <source>
        <strain evidence="1">MNPRO001-30</strain>
        <tissue evidence="1">Meninges</tissue>
    </source>
</reference>
<keyword evidence="2" id="KW-1185">Reference proteome</keyword>
<comment type="caution">
    <text evidence="1">The sequence shown here is derived from an EMBL/GenBank/DDBJ whole genome shotgun (WGS) entry which is preliminary data.</text>
</comment>
<accession>A0AAD5RAF7</accession>
<dbReference type="EMBL" id="JAHQIW010006999">
    <property type="protein sequence ID" value="KAJ1371549.1"/>
    <property type="molecule type" value="Genomic_DNA"/>
</dbReference>
<name>A0AAD5RAF7_PARTN</name>
<protein>
    <submittedName>
        <fullName evidence="1">Uncharacterized protein</fullName>
    </submittedName>
</protein>
<evidence type="ECO:0000313" key="2">
    <source>
        <dbReference type="Proteomes" id="UP001196413"/>
    </source>
</evidence>
<evidence type="ECO:0000313" key="1">
    <source>
        <dbReference type="EMBL" id="KAJ1371549.1"/>
    </source>
</evidence>
<proteinExistence type="predicted"/>
<dbReference type="AlphaFoldDB" id="A0AAD5RAF7"/>
<dbReference type="Proteomes" id="UP001196413">
    <property type="component" value="Unassembled WGS sequence"/>
</dbReference>